<sequence length="345" mass="38987">MMKYKLFGKSGLRVSEICLGTMTFGQEWGTGADKEESKKMFDSYANQGGNFIDTANRYTEGTSEKYIGEFIAYDRDRFVVATKYTLYDRRDDINASGNHRKNMMRSVESSLKRLNTEYIDLLWVHMWDETTPVEEVMKGLEDLVSSGKVHYIGISDTPAWVVSKANTLAELRGWSAFVGLQIEYSLIQRTAERELIPMAHHFGMTITPWSPLGAGMLTGKYNDSIPSSGVRLTEKSLKINERNRAIAKEVSAVAQELGVSPAQVALNWLRQQHSQVIPIIGGRKASQIEDCLGCLNFTIPQEQMKRLTEISAIELGFPHDFLNLPTVRVNVFGDNEEKLIYHRNT</sequence>
<reference evidence="3 4" key="1">
    <citation type="submission" date="2016-10" db="EMBL/GenBank/DDBJ databases">
        <authorList>
            <person name="de Groot N.N."/>
        </authorList>
    </citation>
    <scope>NUCLEOTIDE SEQUENCE [LARGE SCALE GENOMIC DNA]</scope>
    <source>
        <strain>GEY</strain>
        <strain evidence="4">DSM 9560</strain>
    </source>
</reference>
<dbReference type="AlphaFoldDB" id="A0A1I2IWY6"/>
<dbReference type="Gene3D" id="3.20.20.100">
    <property type="entry name" value="NADP-dependent oxidoreductase domain"/>
    <property type="match status" value="1"/>
</dbReference>
<feature type="domain" description="NADP-dependent oxidoreductase" evidence="2">
    <location>
        <begin position="16"/>
        <end position="311"/>
    </location>
</feature>
<evidence type="ECO:0000313" key="4">
    <source>
        <dbReference type="Proteomes" id="UP000199513"/>
    </source>
</evidence>
<dbReference type="Pfam" id="PF00248">
    <property type="entry name" value="Aldo_ket_red"/>
    <property type="match status" value="1"/>
</dbReference>
<accession>A0A1I2IWY6</accession>
<dbReference type="InterPro" id="IPR023210">
    <property type="entry name" value="NADP_OxRdtase_dom"/>
</dbReference>
<dbReference type="GO" id="GO:0016491">
    <property type="term" value="F:oxidoreductase activity"/>
    <property type="evidence" value="ECO:0007669"/>
    <property type="project" value="UniProtKB-KW"/>
</dbReference>
<dbReference type="STRING" id="1003.SAMN04488541_103735"/>
<dbReference type="FunFam" id="3.20.20.100:FF:000004">
    <property type="entry name" value="Oxidoreductase, aldo/keto reductase"/>
    <property type="match status" value="1"/>
</dbReference>
<dbReference type="RefSeq" id="WP_245764098.1">
    <property type="nucleotide sequence ID" value="NZ_FONY01000037.1"/>
</dbReference>
<gene>
    <name evidence="3" type="ORF">SAMN04488541_103735</name>
</gene>
<dbReference type="InterPro" id="IPR036812">
    <property type="entry name" value="NAD(P)_OxRdtase_dom_sf"/>
</dbReference>
<evidence type="ECO:0000313" key="3">
    <source>
        <dbReference type="EMBL" id="SFF46260.1"/>
    </source>
</evidence>
<dbReference type="EMBL" id="FONY01000037">
    <property type="protein sequence ID" value="SFF46260.1"/>
    <property type="molecule type" value="Genomic_DNA"/>
</dbReference>
<dbReference type="CDD" id="cd19080">
    <property type="entry name" value="AKR_AKR9A_9B"/>
    <property type="match status" value="1"/>
</dbReference>
<evidence type="ECO:0000256" key="1">
    <source>
        <dbReference type="ARBA" id="ARBA00023002"/>
    </source>
</evidence>
<protein>
    <submittedName>
        <fullName evidence="3">Predicted oxidoreductase</fullName>
    </submittedName>
</protein>
<keyword evidence="4" id="KW-1185">Reference proteome</keyword>
<evidence type="ECO:0000259" key="2">
    <source>
        <dbReference type="Pfam" id="PF00248"/>
    </source>
</evidence>
<proteinExistence type="predicted"/>
<dbReference type="Proteomes" id="UP000199513">
    <property type="component" value="Unassembled WGS sequence"/>
</dbReference>
<dbReference type="PANTHER" id="PTHR43364">
    <property type="entry name" value="NADH-SPECIFIC METHYLGLYOXAL REDUCTASE-RELATED"/>
    <property type="match status" value="1"/>
</dbReference>
<dbReference type="SUPFAM" id="SSF51430">
    <property type="entry name" value="NAD(P)-linked oxidoreductase"/>
    <property type="match status" value="1"/>
</dbReference>
<keyword evidence="1" id="KW-0560">Oxidoreductase</keyword>
<dbReference type="GO" id="GO:0005829">
    <property type="term" value="C:cytosol"/>
    <property type="evidence" value="ECO:0007669"/>
    <property type="project" value="TreeGrafter"/>
</dbReference>
<name>A0A1I2IWY6_9BACT</name>
<dbReference type="InterPro" id="IPR050523">
    <property type="entry name" value="AKR_Detox_Biosynth"/>
</dbReference>
<dbReference type="PANTHER" id="PTHR43364:SF4">
    <property type="entry name" value="NAD(P)-LINKED OXIDOREDUCTASE SUPERFAMILY PROTEIN"/>
    <property type="match status" value="1"/>
</dbReference>
<organism evidence="3 4">
    <name type="scientific">Thermoflexibacter ruber</name>
    <dbReference type="NCBI Taxonomy" id="1003"/>
    <lineage>
        <taxon>Bacteria</taxon>
        <taxon>Pseudomonadati</taxon>
        <taxon>Bacteroidota</taxon>
        <taxon>Cytophagia</taxon>
        <taxon>Cytophagales</taxon>
        <taxon>Thermoflexibacteraceae</taxon>
        <taxon>Thermoflexibacter</taxon>
    </lineage>
</organism>